<dbReference type="GO" id="GO:0003824">
    <property type="term" value="F:catalytic activity"/>
    <property type="evidence" value="ECO:0007669"/>
    <property type="project" value="InterPro"/>
</dbReference>
<evidence type="ECO:0000313" key="2">
    <source>
        <dbReference type="EMBL" id="SNY35390.1"/>
    </source>
</evidence>
<name>A0A285HI03_9ACTN</name>
<dbReference type="InterPro" id="IPR005302">
    <property type="entry name" value="MoCF_Sase_C"/>
</dbReference>
<keyword evidence="3" id="KW-1185">Reference proteome</keyword>
<dbReference type="InterPro" id="IPR011037">
    <property type="entry name" value="Pyrv_Knase-like_insert_dom_sf"/>
</dbReference>
<dbReference type="Proteomes" id="UP000219612">
    <property type="component" value="Unassembled WGS sequence"/>
</dbReference>
<evidence type="ECO:0000313" key="3">
    <source>
        <dbReference type="Proteomes" id="UP000219612"/>
    </source>
</evidence>
<dbReference type="Gene3D" id="2.40.33.20">
    <property type="entry name" value="PK beta-barrel domain-like"/>
    <property type="match status" value="1"/>
</dbReference>
<dbReference type="PANTHER" id="PTHR36930">
    <property type="entry name" value="METAL-SULFUR CLUSTER BIOSYNTHESIS PROTEINS YUAD-RELATED"/>
    <property type="match status" value="1"/>
</dbReference>
<dbReference type="PANTHER" id="PTHR36930:SF1">
    <property type="entry name" value="MOSC DOMAIN-CONTAINING PROTEIN"/>
    <property type="match status" value="1"/>
</dbReference>
<accession>A0A285HI03</accession>
<evidence type="ECO:0000259" key="1">
    <source>
        <dbReference type="PROSITE" id="PS51340"/>
    </source>
</evidence>
<organism evidence="2 3">
    <name type="scientific">Paractinoplanes atraurantiacus</name>
    <dbReference type="NCBI Taxonomy" id="1036182"/>
    <lineage>
        <taxon>Bacteria</taxon>
        <taxon>Bacillati</taxon>
        <taxon>Actinomycetota</taxon>
        <taxon>Actinomycetes</taxon>
        <taxon>Micromonosporales</taxon>
        <taxon>Micromonosporaceae</taxon>
        <taxon>Paractinoplanes</taxon>
    </lineage>
</organism>
<dbReference type="SUPFAM" id="SSF50800">
    <property type="entry name" value="PK beta-barrel domain-like"/>
    <property type="match status" value="2"/>
</dbReference>
<dbReference type="InterPro" id="IPR052716">
    <property type="entry name" value="MOSC_domain"/>
</dbReference>
<dbReference type="EMBL" id="OBDY01000004">
    <property type="protein sequence ID" value="SNY35390.1"/>
    <property type="molecule type" value="Genomic_DNA"/>
</dbReference>
<gene>
    <name evidence="2" type="ORF">SAMN05421748_104424</name>
</gene>
<dbReference type="AlphaFoldDB" id="A0A285HI03"/>
<dbReference type="GO" id="GO:0030170">
    <property type="term" value="F:pyridoxal phosphate binding"/>
    <property type="evidence" value="ECO:0007669"/>
    <property type="project" value="InterPro"/>
</dbReference>
<dbReference type="GO" id="GO:0030151">
    <property type="term" value="F:molybdenum ion binding"/>
    <property type="evidence" value="ECO:0007669"/>
    <property type="project" value="InterPro"/>
</dbReference>
<feature type="domain" description="MOSC" evidence="1">
    <location>
        <begin position="21"/>
        <end position="251"/>
    </location>
</feature>
<reference evidence="2 3" key="1">
    <citation type="submission" date="2017-09" db="EMBL/GenBank/DDBJ databases">
        <authorList>
            <person name="Ehlers B."/>
            <person name="Leendertz F.H."/>
        </authorList>
    </citation>
    <scope>NUCLEOTIDE SEQUENCE [LARGE SCALE GENOMIC DNA]</scope>
    <source>
        <strain evidence="2 3">CGMCC 4.6857</strain>
    </source>
</reference>
<dbReference type="PROSITE" id="PS51340">
    <property type="entry name" value="MOSC"/>
    <property type="match status" value="1"/>
</dbReference>
<protein>
    <recommendedName>
        <fullName evidence="1">MOSC domain-containing protein</fullName>
    </recommendedName>
</protein>
<dbReference type="RefSeq" id="WP_097320279.1">
    <property type="nucleotide sequence ID" value="NZ_OBDY01000004.1"/>
</dbReference>
<sequence length="263" mass="26368">MSLVRGAVASVSCNDVYSFTKPARGEIVLVAGIGVEGDVHAGVNVRHRSRVKADPTQPNLRQVHLIHEELFDEVGEKGYTVKPGELGENVTTSGIDLLGLPLGTILRFGPPPAARAGLAAGGVGSAARAGSAEGGDAAGRLGESGSAVVAGVLEAAAAAVLDEATAAAAEAVAAAAARSDAAAAVDGEDPRAAVIVAGLRNPCAQINRFQQGLLKEVIGQDDEGNVVRKGGVMGVVLRGGAVRPGDEISVELPPGAFVPLEKI</sequence>
<proteinExistence type="predicted"/>